<dbReference type="PANTHER" id="PTHR10434:SF11">
    <property type="entry name" value="1-ACYL-SN-GLYCEROL-3-PHOSPHATE ACYLTRANSFERASE"/>
    <property type="match status" value="1"/>
</dbReference>
<feature type="domain" description="Phospholipid/glycerol acyltransferase" evidence="3">
    <location>
        <begin position="34"/>
        <end position="153"/>
    </location>
</feature>
<protein>
    <submittedName>
        <fullName evidence="4">1-acyl-sn-glycerol-3-phosphate acyltransferase</fullName>
    </submittedName>
</protein>
<dbReference type="GO" id="GO:0003841">
    <property type="term" value="F:1-acylglycerol-3-phosphate O-acyltransferase activity"/>
    <property type="evidence" value="ECO:0007669"/>
    <property type="project" value="TreeGrafter"/>
</dbReference>
<evidence type="ECO:0000259" key="3">
    <source>
        <dbReference type="SMART" id="SM00563"/>
    </source>
</evidence>
<proteinExistence type="predicted"/>
<dbReference type="SUPFAM" id="SSF69593">
    <property type="entry name" value="Glycerol-3-phosphate (1)-acyltransferase"/>
    <property type="match status" value="1"/>
</dbReference>
<sequence>MLYLIVRALLIPLVRLIYRPVIEGRSNVPMRGPVILASNHLSFFDSIVIPLMAPRRVVFLTKAEYFQGRGLRGRLVRWFFTAIGSVPVQRGANRAAQASLDAALEVLTAGDAFGIYPEGTRSLDGRLYRGRTGVGWLALTARVPVVPVALKGTDRIQPVGNRLPRISRVTIRFGTPLHFGPEHGEATSAMDRRRATDEIVRAIGALSGQEYAASYNDPAKV</sequence>
<dbReference type="Pfam" id="PF01553">
    <property type="entry name" value="Acyltransferase"/>
    <property type="match status" value="1"/>
</dbReference>
<name>A0A495JHQ2_9ACTN</name>
<dbReference type="Proteomes" id="UP000277671">
    <property type="component" value="Unassembled WGS sequence"/>
</dbReference>
<dbReference type="InterPro" id="IPR002123">
    <property type="entry name" value="Plipid/glycerol_acylTrfase"/>
</dbReference>
<gene>
    <name evidence="4" type="ORF">BDK92_2227</name>
</gene>
<keyword evidence="1 4" id="KW-0808">Transferase</keyword>
<dbReference type="CDD" id="cd07989">
    <property type="entry name" value="LPLAT_AGPAT-like"/>
    <property type="match status" value="1"/>
</dbReference>
<keyword evidence="5" id="KW-1185">Reference proteome</keyword>
<keyword evidence="2 4" id="KW-0012">Acyltransferase</keyword>
<dbReference type="RefSeq" id="WP_121156617.1">
    <property type="nucleotide sequence ID" value="NZ_RBKT01000001.1"/>
</dbReference>
<comment type="caution">
    <text evidence="4">The sequence shown here is derived from an EMBL/GenBank/DDBJ whole genome shotgun (WGS) entry which is preliminary data.</text>
</comment>
<reference evidence="4 5" key="1">
    <citation type="submission" date="2018-10" db="EMBL/GenBank/DDBJ databases">
        <title>Sequencing the genomes of 1000 actinobacteria strains.</title>
        <authorList>
            <person name="Klenk H.-P."/>
        </authorList>
    </citation>
    <scope>NUCLEOTIDE SEQUENCE [LARGE SCALE GENOMIC DNA]</scope>
    <source>
        <strain evidence="4 5">DSM 45175</strain>
    </source>
</reference>
<dbReference type="SMART" id="SM00563">
    <property type="entry name" value="PlsC"/>
    <property type="match status" value="1"/>
</dbReference>
<organism evidence="4 5">
    <name type="scientific">Micromonospora pisi</name>
    <dbReference type="NCBI Taxonomy" id="589240"/>
    <lineage>
        <taxon>Bacteria</taxon>
        <taxon>Bacillati</taxon>
        <taxon>Actinomycetota</taxon>
        <taxon>Actinomycetes</taxon>
        <taxon>Micromonosporales</taxon>
        <taxon>Micromonosporaceae</taxon>
        <taxon>Micromonospora</taxon>
    </lineage>
</organism>
<dbReference type="EMBL" id="RBKT01000001">
    <property type="protein sequence ID" value="RKR87924.1"/>
    <property type="molecule type" value="Genomic_DNA"/>
</dbReference>
<dbReference type="AlphaFoldDB" id="A0A495JHQ2"/>
<accession>A0A495JHQ2</accession>
<evidence type="ECO:0000313" key="5">
    <source>
        <dbReference type="Proteomes" id="UP000277671"/>
    </source>
</evidence>
<dbReference type="OrthoDB" id="9808424at2"/>
<evidence type="ECO:0000256" key="1">
    <source>
        <dbReference type="ARBA" id="ARBA00022679"/>
    </source>
</evidence>
<evidence type="ECO:0000313" key="4">
    <source>
        <dbReference type="EMBL" id="RKR87924.1"/>
    </source>
</evidence>
<dbReference type="PANTHER" id="PTHR10434">
    <property type="entry name" value="1-ACYL-SN-GLYCEROL-3-PHOSPHATE ACYLTRANSFERASE"/>
    <property type="match status" value="1"/>
</dbReference>
<dbReference type="GO" id="GO:0005886">
    <property type="term" value="C:plasma membrane"/>
    <property type="evidence" value="ECO:0007669"/>
    <property type="project" value="TreeGrafter"/>
</dbReference>
<dbReference type="GO" id="GO:0006654">
    <property type="term" value="P:phosphatidic acid biosynthetic process"/>
    <property type="evidence" value="ECO:0007669"/>
    <property type="project" value="TreeGrafter"/>
</dbReference>
<evidence type="ECO:0000256" key="2">
    <source>
        <dbReference type="ARBA" id="ARBA00023315"/>
    </source>
</evidence>